<dbReference type="InterPro" id="IPR011551">
    <property type="entry name" value="NTP_PyrPHydrolase_MazG"/>
</dbReference>
<accession>A0A7Y9RYB2</accession>
<dbReference type="InterPro" id="IPR004518">
    <property type="entry name" value="MazG-like_dom"/>
</dbReference>
<dbReference type="Gene3D" id="1.10.287.1080">
    <property type="entry name" value="MazG-like"/>
    <property type="match status" value="2"/>
</dbReference>
<dbReference type="GO" id="GO:0046052">
    <property type="term" value="P:UTP catabolic process"/>
    <property type="evidence" value="ECO:0007669"/>
    <property type="project" value="TreeGrafter"/>
</dbReference>
<gene>
    <name evidence="3" type="ORF">BJ980_001418</name>
</gene>
<dbReference type="CDD" id="cd11528">
    <property type="entry name" value="NTP-PPase_MazG_Nterm"/>
    <property type="match status" value="1"/>
</dbReference>
<dbReference type="GO" id="GO:0046047">
    <property type="term" value="P:TTP catabolic process"/>
    <property type="evidence" value="ECO:0007669"/>
    <property type="project" value="TreeGrafter"/>
</dbReference>
<dbReference type="AlphaFoldDB" id="A0A7Y9RYB2"/>
<keyword evidence="4" id="KW-1185">Reference proteome</keyword>
<dbReference type="RefSeq" id="WP_179501656.1">
    <property type="nucleotide sequence ID" value="NZ_JACCAA010000001.1"/>
</dbReference>
<feature type="domain" description="NTP pyrophosphohydrolase MazG-like" evidence="2">
    <location>
        <begin position="37"/>
        <end position="110"/>
    </location>
</feature>
<dbReference type="GO" id="GO:0046081">
    <property type="term" value="P:dUTP catabolic process"/>
    <property type="evidence" value="ECO:0007669"/>
    <property type="project" value="TreeGrafter"/>
</dbReference>
<dbReference type="GO" id="GO:0036220">
    <property type="term" value="F:ITP diphosphatase activity"/>
    <property type="evidence" value="ECO:0007669"/>
    <property type="project" value="UniProtKB-EC"/>
</dbReference>
<evidence type="ECO:0000313" key="3">
    <source>
        <dbReference type="EMBL" id="NYG58495.1"/>
    </source>
</evidence>
<feature type="compositionally biased region" description="Low complexity" evidence="1">
    <location>
        <begin position="168"/>
        <end position="177"/>
    </location>
</feature>
<dbReference type="GO" id="GO:0046061">
    <property type="term" value="P:dATP catabolic process"/>
    <property type="evidence" value="ECO:0007669"/>
    <property type="project" value="TreeGrafter"/>
</dbReference>
<feature type="region of interest" description="Disordered" evidence="1">
    <location>
        <begin position="165"/>
        <end position="184"/>
    </location>
</feature>
<reference evidence="3 4" key="1">
    <citation type="submission" date="2020-07" db="EMBL/GenBank/DDBJ databases">
        <title>Sequencing the genomes of 1000 actinobacteria strains.</title>
        <authorList>
            <person name="Klenk H.-P."/>
        </authorList>
    </citation>
    <scope>NUCLEOTIDE SEQUENCE [LARGE SCALE GENOMIC DNA]</scope>
    <source>
        <strain evidence="3 4">DSM 23819</strain>
    </source>
</reference>
<dbReference type="GO" id="GO:0046076">
    <property type="term" value="P:dTTP catabolic process"/>
    <property type="evidence" value="ECO:0007669"/>
    <property type="project" value="TreeGrafter"/>
</dbReference>
<dbReference type="EC" id="3.6.1.66" evidence="3"/>
<dbReference type="EMBL" id="JACCAA010000001">
    <property type="protein sequence ID" value="NYG58495.1"/>
    <property type="molecule type" value="Genomic_DNA"/>
</dbReference>
<evidence type="ECO:0000256" key="1">
    <source>
        <dbReference type="SAM" id="MobiDB-lite"/>
    </source>
</evidence>
<dbReference type="InterPro" id="IPR048015">
    <property type="entry name" value="NTP-PPase_MazG-like_N"/>
</dbReference>
<organism evidence="3 4">
    <name type="scientific">Nocardioides daedukensis</name>
    <dbReference type="NCBI Taxonomy" id="634462"/>
    <lineage>
        <taxon>Bacteria</taxon>
        <taxon>Bacillati</taxon>
        <taxon>Actinomycetota</taxon>
        <taxon>Actinomycetes</taxon>
        <taxon>Propionibacteriales</taxon>
        <taxon>Nocardioidaceae</taxon>
        <taxon>Nocardioides</taxon>
    </lineage>
</organism>
<sequence>MPEQSRRSLPVADGEPLVEFIALMARMRAECAWKAGQTHGSLARFLLEEAHETLEAIDSGDPVHLREELGDLLLQVYFHSEIAREAGEFTIDDVVAGLSEKMIRRNPHIFTDGGDRPTDPAAIDELWQQMKAEEKRRTSVFDGIPPTLPALLLAYKVLERLERAGTPAESATSSASAQGDGAEDEIGRRLLGVVEDARRAGVDPERALRTVVRRLG</sequence>
<dbReference type="PANTHER" id="PTHR30522">
    <property type="entry name" value="NUCLEOSIDE TRIPHOSPHATE PYROPHOSPHOHYDROLASE"/>
    <property type="match status" value="1"/>
</dbReference>
<dbReference type="Pfam" id="PF03819">
    <property type="entry name" value="MazG"/>
    <property type="match status" value="1"/>
</dbReference>
<dbReference type="GO" id="GO:0006203">
    <property type="term" value="P:dGTP catabolic process"/>
    <property type="evidence" value="ECO:0007669"/>
    <property type="project" value="TreeGrafter"/>
</dbReference>
<dbReference type="PANTHER" id="PTHR30522:SF0">
    <property type="entry name" value="NUCLEOSIDE TRIPHOSPHATE PYROPHOSPHOHYDROLASE"/>
    <property type="match status" value="1"/>
</dbReference>
<keyword evidence="3" id="KW-0378">Hydrolase</keyword>
<proteinExistence type="predicted"/>
<evidence type="ECO:0000259" key="2">
    <source>
        <dbReference type="Pfam" id="PF03819"/>
    </source>
</evidence>
<evidence type="ECO:0000313" key="4">
    <source>
        <dbReference type="Proteomes" id="UP000540656"/>
    </source>
</evidence>
<dbReference type="Proteomes" id="UP000540656">
    <property type="component" value="Unassembled WGS sequence"/>
</dbReference>
<protein>
    <submittedName>
        <fullName evidence="3">XTP/dITP diphosphohydrolase</fullName>
        <ecNumber evidence="3">3.6.1.66</ecNumber>
    </submittedName>
</protein>
<name>A0A7Y9RYB2_9ACTN</name>
<dbReference type="SUPFAM" id="SSF101386">
    <property type="entry name" value="all-alpha NTP pyrophosphatases"/>
    <property type="match status" value="1"/>
</dbReference>
<comment type="caution">
    <text evidence="3">The sequence shown here is derived from an EMBL/GenBank/DDBJ whole genome shotgun (WGS) entry which is preliminary data.</text>
</comment>